<keyword evidence="3" id="KW-0812">Transmembrane</keyword>
<evidence type="ECO:0000313" key="6">
    <source>
        <dbReference type="Proteomes" id="UP000199628"/>
    </source>
</evidence>
<dbReference type="GO" id="GO:0016020">
    <property type="term" value="C:membrane"/>
    <property type="evidence" value="ECO:0007669"/>
    <property type="project" value="UniProtKB-UniRule"/>
</dbReference>
<dbReference type="PANTHER" id="PTHR38033:SF1">
    <property type="entry name" value="DOTU FAMILY TYPE IV_VI SECRETION SYSTEM PROTEIN"/>
    <property type="match status" value="1"/>
</dbReference>
<accession>A0A1G7CWW7</accession>
<dbReference type="Pfam" id="PF00691">
    <property type="entry name" value="OmpA"/>
    <property type="match status" value="1"/>
</dbReference>
<organism evidence="5 6">
    <name type="scientific">Ruegeria marina</name>
    <dbReference type="NCBI Taxonomy" id="639004"/>
    <lineage>
        <taxon>Bacteria</taxon>
        <taxon>Pseudomonadati</taxon>
        <taxon>Pseudomonadota</taxon>
        <taxon>Alphaproteobacteria</taxon>
        <taxon>Rhodobacterales</taxon>
        <taxon>Roseobacteraceae</taxon>
        <taxon>Ruegeria</taxon>
    </lineage>
</organism>
<dbReference type="PANTHER" id="PTHR38033">
    <property type="entry name" value="MEMBRANE PROTEIN-RELATED"/>
    <property type="match status" value="1"/>
</dbReference>
<dbReference type="EMBL" id="FMZV01000019">
    <property type="protein sequence ID" value="SDE43954.1"/>
    <property type="molecule type" value="Genomic_DNA"/>
</dbReference>
<dbReference type="NCBIfam" id="NF038228">
    <property type="entry name" value="IcmH_DotU_IVB"/>
    <property type="match status" value="1"/>
</dbReference>
<dbReference type="InterPro" id="IPR036737">
    <property type="entry name" value="OmpA-like_sf"/>
</dbReference>
<feature type="compositionally biased region" description="Low complexity" evidence="2">
    <location>
        <begin position="23"/>
        <end position="34"/>
    </location>
</feature>
<dbReference type="SUPFAM" id="SSF103088">
    <property type="entry name" value="OmpA-like"/>
    <property type="match status" value="1"/>
</dbReference>
<dbReference type="STRING" id="639004.SAMN04488239_11954"/>
<proteinExistence type="predicted"/>
<dbReference type="InterPro" id="IPR006665">
    <property type="entry name" value="OmpA-like"/>
</dbReference>
<dbReference type="NCBIfam" id="TIGR03349">
    <property type="entry name" value="IV_VI_DotU"/>
    <property type="match status" value="1"/>
</dbReference>
<evidence type="ECO:0000256" key="1">
    <source>
        <dbReference type="PROSITE-ProRule" id="PRU00473"/>
    </source>
</evidence>
<dbReference type="Gene3D" id="3.30.1330.60">
    <property type="entry name" value="OmpA-like domain"/>
    <property type="match status" value="1"/>
</dbReference>
<sequence length="456" mass="49110">MTKDDPFGLKNDAGRTRVRPVRRGAAGASSSPVRTAAGGQDAGDPGVSPRLRESRAGNNPLINAFAPLLGLAPELERATAPDNPETLRTRLLDNLTYARDSAVSAGVPLSRADQGAWFVAALLDDIAINTPWGGASGWPRLPLVVSLYGNVDVGERYFELVEELMRHPERDPEMLELAQVCTALGFRGKYRVQGGNGEAALMQLRGQLDRLNRDPDVLDRALSPHWQGVLAEDEDRGFILPIWAIVLIASALVAAIYVGLGVRLSARGEQLYTLAAVLPPPARADIYRPVIETTQPEPVLLEPVVLELLPLVAEAAPKDKVSALTGREDVSVAVVVVQSTDPEVFRSAKSDLNVEYEELIRSIAGVITSNVEFIGTVRVVGHTDSVPVQRSNPFQSNQGLSEARARTIADLLVAAGVPADLIVSEGRAATEPIADNKTRDGRARNRRVEIILQKKV</sequence>
<dbReference type="CDD" id="cd07185">
    <property type="entry name" value="OmpA_C-like"/>
    <property type="match status" value="1"/>
</dbReference>
<feature type="domain" description="OmpA-like" evidence="4">
    <location>
        <begin position="332"/>
        <end position="456"/>
    </location>
</feature>
<dbReference type="AlphaFoldDB" id="A0A1G7CWW7"/>
<gene>
    <name evidence="5" type="ORF">SAMN04488239_11954</name>
</gene>
<dbReference type="OrthoDB" id="345640at2"/>
<name>A0A1G7CWW7_9RHOB</name>
<keyword evidence="3" id="KW-1133">Transmembrane helix</keyword>
<feature type="transmembrane region" description="Helical" evidence="3">
    <location>
        <begin position="238"/>
        <end position="260"/>
    </location>
</feature>
<dbReference type="Pfam" id="PF09850">
    <property type="entry name" value="DotU"/>
    <property type="match status" value="1"/>
</dbReference>
<reference evidence="6" key="1">
    <citation type="submission" date="2016-10" db="EMBL/GenBank/DDBJ databases">
        <authorList>
            <person name="Varghese N."/>
            <person name="Submissions S."/>
        </authorList>
    </citation>
    <scope>NUCLEOTIDE SEQUENCE [LARGE SCALE GENOMIC DNA]</scope>
    <source>
        <strain evidence="6">CGMCC 1.9108</strain>
    </source>
</reference>
<dbReference type="PROSITE" id="PS51123">
    <property type="entry name" value="OMPA_2"/>
    <property type="match status" value="1"/>
</dbReference>
<dbReference type="PRINTS" id="PR01023">
    <property type="entry name" value="NAFLGMOTY"/>
</dbReference>
<protein>
    <submittedName>
        <fullName evidence="5">Type VI secretion system protein ImpK</fullName>
    </submittedName>
</protein>
<evidence type="ECO:0000313" key="5">
    <source>
        <dbReference type="EMBL" id="SDE43954.1"/>
    </source>
</evidence>
<keyword evidence="1 3" id="KW-0472">Membrane</keyword>
<keyword evidence="6" id="KW-1185">Reference proteome</keyword>
<dbReference type="InterPro" id="IPR017732">
    <property type="entry name" value="T4/T6SS_DotU"/>
</dbReference>
<feature type="region of interest" description="Disordered" evidence="2">
    <location>
        <begin position="1"/>
        <end position="55"/>
    </location>
</feature>
<dbReference type="InterPro" id="IPR038522">
    <property type="entry name" value="T4/T6SS_DotU_sf"/>
</dbReference>
<dbReference type="Proteomes" id="UP000199628">
    <property type="component" value="Unassembled WGS sequence"/>
</dbReference>
<evidence type="ECO:0000256" key="3">
    <source>
        <dbReference type="SAM" id="Phobius"/>
    </source>
</evidence>
<evidence type="ECO:0000256" key="2">
    <source>
        <dbReference type="SAM" id="MobiDB-lite"/>
    </source>
</evidence>
<evidence type="ECO:0000259" key="4">
    <source>
        <dbReference type="PROSITE" id="PS51123"/>
    </source>
</evidence>
<feature type="compositionally biased region" description="Basic and acidic residues" evidence="2">
    <location>
        <begin position="1"/>
        <end position="15"/>
    </location>
</feature>
<dbReference type="Gene3D" id="1.25.40.590">
    <property type="entry name" value="Type IV / VI secretion system, DotU"/>
    <property type="match status" value="1"/>
</dbReference>
<dbReference type="RefSeq" id="WP_093036479.1">
    <property type="nucleotide sequence ID" value="NZ_FMZV01000019.1"/>
</dbReference>